<dbReference type="SUPFAM" id="SSF53474">
    <property type="entry name" value="alpha/beta-Hydrolases"/>
    <property type="match status" value="1"/>
</dbReference>
<organism evidence="1 2">
    <name type="scientific">Chionoecetes opilio</name>
    <name type="common">Atlantic snow crab</name>
    <name type="synonym">Cancer opilio</name>
    <dbReference type="NCBI Taxonomy" id="41210"/>
    <lineage>
        <taxon>Eukaryota</taxon>
        <taxon>Metazoa</taxon>
        <taxon>Ecdysozoa</taxon>
        <taxon>Arthropoda</taxon>
        <taxon>Crustacea</taxon>
        <taxon>Multicrustacea</taxon>
        <taxon>Malacostraca</taxon>
        <taxon>Eumalacostraca</taxon>
        <taxon>Eucarida</taxon>
        <taxon>Decapoda</taxon>
        <taxon>Pleocyemata</taxon>
        <taxon>Brachyura</taxon>
        <taxon>Eubrachyura</taxon>
        <taxon>Majoidea</taxon>
        <taxon>Majidae</taxon>
        <taxon>Chionoecetes</taxon>
    </lineage>
</organism>
<dbReference type="InterPro" id="IPR029058">
    <property type="entry name" value="AB_hydrolase_fold"/>
</dbReference>
<gene>
    <name evidence="1" type="ORF">GWK47_001778</name>
</gene>
<evidence type="ECO:0008006" key="3">
    <source>
        <dbReference type="Google" id="ProtNLM"/>
    </source>
</evidence>
<comment type="caution">
    <text evidence="1">The sequence shown here is derived from an EMBL/GenBank/DDBJ whole genome shotgun (WGS) entry which is preliminary data.</text>
</comment>
<name>A0A8J5CMW8_CHIOP</name>
<dbReference type="Proteomes" id="UP000770661">
    <property type="component" value="Unassembled WGS sequence"/>
</dbReference>
<dbReference type="Pfam" id="PF05705">
    <property type="entry name" value="DUF829"/>
    <property type="match status" value="1"/>
</dbReference>
<dbReference type="AlphaFoldDB" id="A0A8J5CMW8"/>
<accession>A0A8J5CMW8</accession>
<dbReference type="GO" id="GO:0017171">
    <property type="term" value="F:serine hydrolase activity"/>
    <property type="evidence" value="ECO:0007669"/>
    <property type="project" value="TreeGrafter"/>
</dbReference>
<protein>
    <recommendedName>
        <fullName evidence="3">Transmembrane protein 53</fullName>
    </recommendedName>
</protein>
<sequence>MLLQTRQLLARAVKAPTTLCLAAAVTPRAGSGTAFKSGVWPAPCLAPLPLLLHARDFHSRKFSRNIEFFTASDVPLPKDSMQVASSLSSDGRPLALLFCWLMAKERHIKKYAQLYTNMGIDVLKVRISPFDLLRPTRGSQIAAEQVLGFLHANPSYSSFLVHGLSVGAYLFMEVLGKIDQDMEKHGHLLNRFVGQIWDSAVDMYGIPDGVPRAITNNLSLQRNIKKYLLECIQLSLSQVVFESQLQHFTVHYEKASSKMHGNFVGAPGLFFFSDNDPVSTPEMNALVYKKWEARGTPVYTRCWKASPHVSHYLQYRKEYEAEVVAFLERLGVVEASRQRASSL</sequence>
<dbReference type="EMBL" id="JACEEZ010021206">
    <property type="protein sequence ID" value="KAG0713702.1"/>
    <property type="molecule type" value="Genomic_DNA"/>
</dbReference>
<proteinExistence type="predicted"/>
<evidence type="ECO:0000313" key="2">
    <source>
        <dbReference type="Proteomes" id="UP000770661"/>
    </source>
</evidence>
<evidence type="ECO:0000313" key="1">
    <source>
        <dbReference type="EMBL" id="KAG0713702.1"/>
    </source>
</evidence>
<keyword evidence="2" id="KW-1185">Reference proteome</keyword>
<dbReference type="OrthoDB" id="77878at2759"/>
<dbReference type="InterPro" id="IPR008547">
    <property type="entry name" value="DUF829_TMEM53"/>
</dbReference>
<dbReference type="Gene3D" id="3.40.50.1820">
    <property type="entry name" value="alpha/beta hydrolase"/>
    <property type="match status" value="1"/>
</dbReference>
<dbReference type="PANTHER" id="PTHR20908">
    <property type="entry name" value="LD15586P"/>
    <property type="match status" value="1"/>
</dbReference>
<dbReference type="PANTHER" id="PTHR20908:SF1">
    <property type="entry name" value="LD15586P"/>
    <property type="match status" value="1"/>
</dbReference>
<reference evidence="1" key="1">
    <citation type="submission" date="2020-07" db="EMBL/GenBank/DDBJ databases">
        <title>The High-quality genome of the commercially important snow crab, Chionoecetes opilio.</title>
        <authorList>
            <person name="Jeong J.-H."/>
            <person name="Ryu S."/>
        </authorList>
    </citation>
    <scope>NUCLEOTIDE SEQUENCE</scope>
    <source>
        <strain evidence="1">MADBK_172401_WGS</strain>
        <tissue evidence="1">Digestive gland</tissue>
    </source>
</reference>